<proteinExistence type="predicted"/>
<reference evidence="1" key="1">
    <citation type="submission" date="2015-04" db="UniProtKB">
        <authorList>
            <consortium name="EnsemblPlants"/>
        </authorList>
    </citation>
    <scope>IDENTIFICATION</scope>
</reference>
<evidence type="ECO:0000313" key="1">
    <source>
        <dbReference type="EnsemblPlants" id="OMERI06G07400.1"/>
    </source>
</evidence>
<dbReference type="Proteomes" id="UP000008021">
    <property type="component" value="Chromosome 6"/>
</dbReference>
<name>A0A0E0DYD6_9ORYZ</name>
<sequence length="81" mass="8637">MVLARALVYSGNWRGEAAGGKEAVALTRRALVYRGNWQGEARVESLSTCPQCPGLGSAIFVSESANGVLRCLWARAKGGRK</sequence>
<evidence type="ECO:0000313" key="2">
    <source>
        <dbReference type="Proteomes" id="UP000008021"/>
    </source>
</evidence>
<protein>
    <submittedName>
        <fullName evidence="1">Uncharacterized protein</fullName>
    </submittedName>
</protein>
<organism evidence="1">
    <name type="scientific">Oryza meridionalis</name>
    <dbReference type="NCBI Taxonomy" id="40149"/>
    <lineage>
        <taxon>Eukaryota</taxon>
        <taxon>Viridiplantae</taxon>
        <taxon>Streptophyta</taxon>
        <taxon>Embryophyta</taxon>
        <taxon>Tracheophyta</taxon>
        <taxon>Spermatophyta</taxon>
        <taxon>Magnoliopsida</taxon>
        <taxon>Liliopsida</taxon>
        <taxon>Poales</taxon>
        <taxon>Poaceae</taxon>
        <taxon>BOP clade</taxon>
        <taxon>Oryzoideae</taxon>
        <taxon>Oryzeae</taxon>
        <taxon>Oryzinae</taxon>
        <taxon>Oryza</taxon>
    </lineage>
</organism>
<accession>A0A0E0DYD6</accession>
<reference evidence="1" key="2">
    <citation type="submission" date="2018-05" db="EMBL/GenBank/DDBJ databases">
        <title>OmerRS3 (Oryza meridionalis Reference Sequence Version 3).</title>
        <authorList>
            <person name="Zhang J."/>
            <person name="Kudrna D."/>
            <person name="Lee S."/>
            <person name="Talag J."/>
            <person name="Welchert J."/>
            <person name="Wing R.A."/>
        </authorList>
    </citation>
    <scope>NUCLEOTIDE SEQUENCE [LARGE SCALE GENOMIC DNA]</scope>
    <source>
        <strain evidence="1">cv. OR44</strain>
    </source>
</reference>
<dbReference type="Gramene" id="OMERI06G07400.1">
    <property type="protein sequence ID" value="OMERI06G07400.1"/>
    <property type="gene ID" value="OMERI06G07400"/>
</dbReference>
<dbReference type="HOGENOM" id="CLU_2577897_0_0_1"/>
<keyword evidence="2" id="KW-1185">Reference proteome</keyword>
<dbReference type="EnsemblPlants" id="OMERI06G07400.1">
    <property type="protein sequence ID" value="OMERI06G07400.1"/>
    <property type="gene ID" value="OMERI06G07400"/>
</dbReference>
<dbReference type="AlphaFoldDB" id="A0A0E0DYD6"/>